<protein>
    <submittedName>
        <fullName evidence="1">Uncharacterized protein</fullName>
    </submittedName>
</protein>
<sequence>MTRHKVRRKNSPNPTIDGLLAASSFTRVSQAKFGSGLNGRKVVFAEKRAPVWDTLVVNDKPEIARSHGYLTAVSRLNTNQNALMNMIDAAVQAFEQATSTFDPPCHEN</sequence>
<dbReference type="AlphaFoldDB" id="A0AAW1LTB1"/>
<evidence type="ECO:0000313" key="1">
    <source>
        <dbReference type="EMBL" id="KAK9737041.1"/>
    </source>
</evidence>
<comment type="caution">
    <text evidence="1">The sequence shown here is derived from an EMBL/GenBank/DDBJ whole genome shotgun (WGS) entry which is preliminary data.</text>
</comment>
<evidence type="ECO:0000313" key="2">
    <source>
        <dbReference type="Proteomes" id="UP001458880"/>
    </source>
</evidence>
<accession>A0AAW1LTB1</accession>
<dbReference type="EMBL" id="JASPKY010000105">
    <property type="protein sequence ID" value="KAK9737041.1"/>
    <property type="molecule type" value="Genomic_DNA"/>
</dbReference>
<organism evidence="1 2">
    <name type="scientific">Popillia japonica</name>
    <name type="common">Japanese beetle</name>
    <dbReference type="NCBI Taxonomy" id="7064"/>
    <lineage>
        <taxon>Eukaryota</taxon>
        <taxon>Metazoa</taxon>
        <taxon>Ecdysozoa</taxon>
        <taxon>Arthropoda</taxon>
        <taxon>Hexapoda</taxon>
        <taxon>Insecta</taxon>
        <taxon>Pterygota</taxon>
        <taxon>Neoptera</taxon>
        <taxon>Endopterygota</taxon>
        <taxon>Coleoptera</taxon>
        <taxon>Polyphaga</taxon>
        <taxon>Scarabaeiformia</taxon>
        <taxon>Scarabaeidae</taxon>
        <taxon>Rutelinae</taxon>
        <taxon>Popillia</taxon>
    </lineage>
</organism>
<reference evidence="1 2" key="1">
    <citation type="journal article" date="2024" name="BMC Genomics">
        <title>De novo assembly and annotation of Popillia japonica's genome with initial clues to its potential as an invasive pest.</title>
        <authorList>
            <person name="Cucini C."/>
            <person name="Boschi S."/>
            <person name="Funari R."/>
            <person name="Cardaioli E."/>
            <person name="Iannotti N."/>
            <person name="Marturano G."/>
            <person name="Paoli F."/>
            <person name="Bruttini M."/>
            <person name="Carapelli A."/>
            <person name="Frati F."/>
            <person name="Nardi F."/>
        </authorList>
    </citation>
    <scope>NUCLEOTIDE SEQUENCE [LARGE SCALE GENOMIC DNA]</scope>
    <source>
        <strain evidence="1">DMR45628</strain>
    </source>
</reference>
<name>A0AAW1LTB1_POPJA</name>
<proteinExistence type="predicted"/>
<dbReference type="Proteomes" id="UP001458880">
    <property type="component" value="Unassembled WGS sequence"/>
</dbReference>
<gene>
    <name evidence="1" type="ORF">QE152_g11027</name>
</gene>
<keyword evidence="2" id="KW-1185">Reference proteome</keyword>